<evidence type="ECO:0000256" key="5">
    <source>
        <dbReference type="ARBA" id="ARBA00022801"/>
    </source>
</evidence>
<dbReference type="PROSITE" id="PS50507">
    <property type="entry name" value="RDRP_SSRNA_POS"/>
    <property type="match status" value="1"/>
</dbReference>
<protein>
    <submittedName>
        <fullName evidence="12">Polyprotein</fullName>
    </submittedName>
</protein>
<dbReference type="InterPro" id="IPR007094">
    <property type="entry name" value="RNA-dir_pol_PSvirus"/>
</dbReference>
<dbReference type="GO" id="GO:0003968">
    <property type="term" value="F:RNA-directed RNA polymerase activity"/>
    <property type="evidence" value="ECO:0007669"/>
    <property type="project" value="UniProtKB-KW"/>
</dbReference>
<comment type="catalytic activity">
    <reaction evidence="8">
        <text>ATP + H2O = ADP + phosphate + H(+)</text>
        <dbReference type="Rhea" id="RHEA:13065"/>
        <dbReference type="ChEBI" id="CHEBI:15377"/>
        <dbReference type="ChEBI" id="CHEBI:15378"/>
        <dbReference type="ChEBI" id="CHEBI:30616"/>
        <dbReference type="ChEBI" id="CHEBI:43474"/>
        <dbReference type="ChEBI" id="CHEBI:456216"/>
        <dbReference type="EC" id="3.6.4.13"/>
    </reaction>
</comment>
<feature type="region of interest" description="Disordered" evidence="9">
    <location>
        <begin position="1415"/>
        <end position="1484"/>
    </location>
</feature>
<keyword evidence="6" id="KW-0067">ATP-binding</keyword>
<dbReference type="Pfam" id="PF01443">
    <property type="entry name" value="Viral_helicase1"/>
    <property type="match status" value="1"/>
</dbReference>
<keyword evidence="3" id="KW-0548">Nucleotidyltransferase</keyword>
<dbReference type="GO" id="GO:0008174">
    <property type="term" value="F:mRNA methyltransferase activity"/>
    <property type="evidence" value="ECO:0007669"/>
    <property type="project" value="UniProtKB-UniRule"/>
</dbReference>
<keyword evidence="2" id="KW-0808">Transferase</keyword>
<keyword evidence="4" id="KW-0547">Nucleotide-binding</keyword>
<evidence type="ECO:0000259" key="11">
    <source>
        <dbReference type="PROSITE" id="PS51743"/>
    </source>
</evidence>
<dbReference type="GO" id="GO:0016556">
    <property type="term" value="P:mRNA modification"/>
    <property type="evidence" value="ECO:0007669"/>
    <property type="project" value="InterPro"/>
</dbReference>
<keyword evidence="5" id="KW-0378">Hydrolase</keyword>
<feature type="region of interest" description="Disordered" evidence="9">
    <location>
        <begin position="4129"/>
        <end position="4161"/>
    </location>
</feature>
<dbReference type="PROSITE" id="PS51743">
    <property type="entry name" value="ALPHAVIRUS_MT"/>
    <property type="match status" value="1"/>
</dbReference>
<dbReference type="Pfam" id="PF00978">
    <property type="entry name" value="RdRP_2"/>
    <property type="match status" value="1"/>
</dbReference>
<evidence type="ECO:0000256" key="4">
    <source>
        <dbReference type="ARBA" id="ARBA00022741"/>
    </source>
</evidence>
<evidence type="ECO:0000256" key="8">
    <source>
        <dbReference type="ARBA" id="ARBA00047984"/>
    </source>
</evidence>
<feature type="domain" description="Alphavirus-like MT" evidence="11">
    <location>
        <begin position="486"/>
        <end position="702"/>
    </location>
</feature>
<dbReference type="InterPro" id="IPR027351">
    <property type="entry name" value="(+)RNA_virus_helicase_core_dom"/>
</dbReference>
<dbReference type="GO" id="GO:0003723">
    <property type="term" value="F:RNA binding"/>
    <property type="evidence" value="ECO:0007669"/>
    <property type="project" value="InterPro"/>
</dbReference>
<dbReference type="InterPro" id="IPR027417">
    <property type="entry name" value="P-loop_NTPase"/>
</dbReference>
<reference evidence="12" key="1">
    <citation type="submission" date="2023-06" db="EMBL/GenBank/DDBJ databases">
        <authorList>
            <person name="Li Y."/>
        </authorList>
    </citation>
    <scope>NUCLEOTIDE SEQUENCE</scope>
</reference>
<organism evidence="12">
    <name type="scientific">Rhizoctonia solani endornavirus 8</name>
    <dbReference type="NCBI Taxonomy" id="2818406"/>
    <lineage>
        <taxon>Viruses</taxon>
        <taxon>Riboviria</taxon>
        <taxon>Orthornavirae</taxon>
        <taxon>Kitrinoviricota</taxon>
        <taxon>Alsuviricetes</taxon>
        <taxon>Martellivirales</taxon>
        <taxon>Endornaviridae</taxon>
    </lineage>
</organism>
<accession>A0AA96C6Z4</accession>
<dbReference type="EMBL" id="OR265616">
    <property type="protein sequence ID" value="WNI01973.1"/>
    <property type="molecule type" value="Genomic_RNA"/>
</dbReference>
<feature type="compositionally biased region" description="Polar residues" evidence="9">
    <location>
        <begin position="1425"/>
        <end position="1435"/>
    </location>
</feature>
<dbReference type="GO" id="GO:0006351">
    <property type="term" value="P:DNA-templated transcription"/>
    <property type="evidence" value="ECO:0007669"/>
    <property type="project" value="InterPro"/>
</dbReference>
<evidence type="ECO:0000259" key="10">
    <source>
        <dbReference type="PROSITE" id="PS50507"/>
    </source>
</evidence>
<dbReference type="GO" id="GO:0006396">
    <property type="term" value="P:RNA processing"/>
    <property type="evidence" value="ECO:0007669"/>
    <property type="project" value="InterPro"/>
</dbReference>
<keyword evidence="1" id="KW-0696">RNA-directed RNA polymerase</keyword>
<dbReference type="CDD" id="cd18809">
    <property type="entry name" value="SF1_C_RecD"/>
    <property type="match status" value="1"/>
</dbReference>
<dbReference type="GO" id="GO:0005524">
    <property type="term" value="F:ATP binding"/>
    <property type="evidence" value="ECO:0007669"/>
    <property type="project" value="UniProtKB-KW"/>
</dbReference>
<feature type="domain" description="RdRp catalytic" evidence="10">
    <location>
        <begin position="4924"/>
        <end position="5036"/>
    </location>
</feature>
<evidence type="ECO:0000313" key="12">
    <source>
        <dbReference type="EMBL" id="WNI01973.1"/>
    </source>
</evidence>
<dbReference type="InterPro" id="IPR002588">
    <property type="entry name" value="Alphavirus-like_MT_dom"/>
</dbReference>
<feature type="region of interest" description="Disordered" evidence="9">
    <location>
        <begin position="1101"/>
        <end position="1193"/>
    </location>
</feature>
<evidence type="ECO:0000256" key="3">
    <source>
        <dbReference type="ARBA" id="ARBA00022695"/>
    </source>
</evidence>
<feature type="compositionally biased region" description="Polar residues" evidence="9">
    <location>
        <begin position="1173"/>
        <end position="1185"/>
    </location>
</feature>
<dbReference type="InterPro" id="IPR001788">
    <property type="entry name" value="RNA-dep_RNA_pol_alsuvir"/>
</dbReference>
<evidence type="ECO:0000256" key="7">
    <source>
        <dbReference type="ARBA" id="ARBA00022953"/>
    </source>
</evidence>
<dbReference type="Gene3D" id="3.40.50.300">
    <property type="entry name" value="P-loop containing nucleotide triphosphate hydrolases"/>
    <property type="match status" value="2"/>
</dbReference>
<evidence type="ECO:0000256" key="6">
    <source>
        <dbReference type="ARBA" id="ARBA00022840"/>
    </source>
</evidence>
<name>A0AA96C6Z4_9VIRU</name>
<keyword evidence="7" id="KW-0693">Viral RNA replication</keyword>
<dbReference type="GO" id="GO:0039694">
    <property type="term" value="P:viral RNA genome replication"/>
    <property type="evidence" value="ECO:0007669"/>
    <property type="project" value="InterPro"/>
</dbReference>
<dbReference type="SUPFAM" id="SSF52540">
    <property type="entry name" value="P-loop containing nucleoside triphosphate hydrolases"/>
    <property type="match status" value="2"/>
</dbReference>
<feature type="compositionally biased region" description="Acidic residues" evidence="9">
    <location>
        <begin position="1449"/>
        <end position="1465"/>
    </location>
</feature>
<proteinExistence type="predicted"/>
<evidence type="ECO:0000256" key="1">
    <source>
        <dbReference type="ARBA" id="ARBA00022484"/>
    </source>
</evidence>
<dbReference type="GO" id="GO:0016787">
    <property type="term" value="F:hydrolase activity"/>
    <property type="evidence" value="ECO:0007669"/>
    <property type="project" value="UniProtKB-KW"/>
</dbReference>
<dbReference type="InterPro" id="IPR043502">
    <property type="entry name" value="DNA/RNA_pol_sf"/>
</dbReference>
<sequence>MVGTELESAHQQQTKTIYMGLDITDLDDDQLINLNGEVFIGGNGNCWASLPIFSRNRLLGECSSFMSDEQYDRFLKRDLEIKSFVQVVDALSDYMEERARRGLTKTGVNTWNFEEVEPNLYHLVHFRSKEYSRQKKVYNIITLHEKMLELADNFYYATAKNLRDLCMETLDENLEEWREIIITEAERQSIANRAMAPVVQPIISQETSNLIKEIHESWSNFDIKKIKSTNKIRTVKEYQQSMFQKIDLASKSLQSKRPELGLTNPILMGGDGDCWMKLLYDCKREEGTPELLSLADVKTYVEATWNEGIRNKREVIAKWTGYNQLHVHMVLTRPMSTPVFFGWMEDRKDKDSFKVTLQNYIDGKIPPCPFKPSFHIDAAMKTANGPLLEMLQELRDTIGNVLNTGVYVGGKAGLNLFKDKLARSIGLTADQLRNQGKFENMINNIDSRLVSDVYTASKMPLVTVSYQTSDDVINNLRALFSDFDIMPGKVEPASHVYHAMCRHMLTLRITRSYPTSVPLFDIGGNFSTHLKNGHFHVHSCFKTEGAQNAARFRDKMIQTLKLFERKAHQVDTPNNSEDDMSSPVSGTQAAQLVKRLREGHSYFCSNAAEDCPVGSKTGHGFAMSIDVLFYIDPSKLGLIYAHKSIHRATHAIMLPDGFMHSDKGSLHHKEGKWEKSNGQLIVTFNGVTAPYVNDLYLIHFYLRTPLINFNKFFVYCKVDGVVGPYVIIKHYVLPPSLVVEKYMKMALLLSLDPNKTVMWLPEINILEPVSLTGSQPFKMSPMVVDHDYMRLLRIRCSLPGTEFDDVQLYATNLLSTVEWSDSGSARKYTLDASTAMRHAVVAWLFFNREMEALRPLISHAGLSVSHDKWHIQVYNNLKNLAFRLIKEFDPTASTELNRILGLAGQRELDPVGLNAQLIDCYRELEDIAHIGNDTIVMDMPMVHYNLTGSYNHADIADIINHSANDDKTVKHIDHMIDSNDIDLQVTPCDKLTKCEHDHSLPHAHHVSGDPTICQCCGIPSNCVGSLCYLCRRDMPCRGKNQSCHHDHSLQSEHCCNKGGCKHGFQNRRFYCSCCGIKSSTNPCFVCVSPDEEPPHIINVTDGPPIEPEQDEAPNGVKSKEKKVKWTPLDLAEPTSHVMNKPKPMITKPLKDSPLGTGKQLSVDAKPDVRTESDTSTLKTHISSPKVSEKQPASDLLTSNKYMAGFGTSHGHVCQKCGKTYWHEHTGGDVPHVTTHNECGHCTLSKDAGALTSGTKSWMSSDYKPIRWTDKHSHKCGKCGKVYVHKHEHDGDHSHTLASCPKCNTDADDMLPVPSDTCDGYLCLQFATQMDNPEQARFIELGKYKPKGMAKNEKGKNVALDQFTNDTINKLRNVTKKTLQNFIDNCYIDTLNKLEADEIETTALYEDDDAAEIGEEEGKLALTPSALATTRSIESEASTEKYQSRKGSNWEDEDWGDDSDSTEENGEQPSADANGANTAKPVIPEPRNPFADLAATKPPTALELMAGVSQELSSDLDLSSLMGTIFSSEPDNRNIGKLVLPYKLNAGTYDVQSSMITGWLPNYASGDCGAKALGHFIGTESLELFLSLLSPDEKTWWSEIEFEAVAASLNLNLYVHFAQGKTRLYINNTNMQSFIAICNVYEETGADHYCPCNVVINALDNCELTNISKCAYLAQAYVSTGNWVNMEVELNANHLPNLAKTTFALVQNLWAIDILLLIGGSINKDGVVHVSSEVKLNDWNRYVRQFNNKLLFTHPTGFGKTTQLPLHVNHPKYGNKTLLITPSVATITGSYEYIHYSTKLDVTARAGGEYYSMPRKALTNKKRPDGTTYQVMEPGTFHLVTVDSVFQALRMGSTPGYVNNRTVALDELHQLTARYLYVAHALRKSVSIIMSATYGDEFITTDTPYSVETRVTTNPILDIQYQPGLFIVVRRRDDAETHMKRFNETEGCQPAYLSRDESGQLDQMTFNCGVVTNAFTTGSTLPQARIWVDLGERTDIYLNLLEKYDTSNCLKWTYPQPTVYSFEEMMQSRGRVGRVAKGLFIGAVPNYRTELTNLEAIEFACLNHWTPAPLKLKGSIECLFRCEIEQYKDREDLIKHILAKVPDEPPVEQKDYYVNELGYTPEAFEEMCQMIYEKRRLSLVQANKIADQVLNTYSTLLYLKELAVENYRKLTWADFTPTRQHYIDVFNNSLTEVVISGKPVTAQGKVEQPKAKKESLKPNERFAASANKHVVTMPRCDECDLIIMYGEPHWHDDGRNRCFLCHAHISAGTHSPNHSRTLYNNKYLKGKIDFSEPMRLVNFTKFAGSDLRDQGNALIYDEEVYVDFLNRFLNNINEMRAALLADDQGSYVKGCHMRTIEIDDSNKCKVPYMKLKNLTVGELVLGLHVNSKKIVPITVTINGDFTCNLPGKYRVAMHRHNNAFLGAALDHLSTRDHKNIHNYWARITDGKSYTGVGGCGKTTRMLEDNLNEMKLSTVEGKPKVLSTQVGMSKLFEKKGYELITPRSIIVRRAKASAGRVMIDEAGLLSNADMWVLCDRIKVLYASGATDQIMVENNRGGIKRPHWLTTLQNIYHSDKSYRQGPTSAKVVKRLKPNYEGLREAIDLGVTFKMVANLSKAVFMQLTSGNKYDAFLCSHAGLSNKVDSYLSGEKGKSDWDVTTIHKSQGSEYDHVMVIYDGSSDFDTDSTVYVALTRHRVKCDFVYLSSGEMKLAAMGLVPRRSFASALSEKKSGGALVHCSRLFYNEYTKEWWPGHEYDECSNSATAQVWARAKKRLGDRLNNVIDGLLRMFYKDTTMFREIKMHRSFKWNETLLLNSSRTYSCHSVMFQSILKSLIFNRNYVRIDEEPDMYTHMAINILDDVLELKIHHKITGSQALVIVMAALCMGGVLFNAPVQNQAVFISHYDEPIPRGLEATITDLKVATPLNNGFYFSFGRTLSEMSLFLLNKGDLSSEPEDLFGREVDVFGSMVQMIVFVMQDTEPEFTDFVLRWVPTSPGSWIEPGPFVAEYDTAINTLVDGQNIQDVALEDFKAWLWSLLMGEDKVMNALGAFSQLVRRCVLYLTNNALTHNIAMLLEFYNTCGRYRRQPNSADMEKIEAGLKEHYKKMMSMSMLEAVVNSVTSFTQLTINKTINAALQAGKWLLSTPSECYLVLRSLLCAEDVSAGKPDENTLSSIHNVLGAISSLLNSILAKAYDMFSYGVGRITSKWYTLTSNSSDRICLFMLGEIDGADMEDEDTEVLCDIIDLLLLEKHVTLKGSREDRLLEFVEYLQNPDKCDCVKYDVFNVIWTEMKTKLSPKVKAMVADMYRELQDFGEIPVDHIRFCASHTEMNINYSFAENNVKDYQSYLRSIRENDAFLNELFSAGFDNNMHYVDMLYEVLRNLDYVKVWQQANMDISVDPELGWKHKLSLIVSLTVIKAKAVGKSVLDLTRPIAEQIATIISAIKRVMYDNYTPIVRLHSWHEATFDVPTEQVGTNFDVLKPLLHKHYGADDVQLVTAFINLRLHNIVEQRRMVDPDSVDDLGEDVKTLYRSLGMGEIENEVTVTDLINIINELMPTINGDRVCGYEVDVQEVEKMPLVHHLDYWYYYLYKPNSLGALCRELFSGRHDIYEILQCNSNHPISYASIEMVLHETCDMCGESRTSSIRQPNISVITTLSHGWSIMCSYFQDVWHYLKYVYQEVINIKLNPRTGTLEPEQLELEIGGVNGQDHVTASLFDWAGLSRQVANGFMDIMSYLSKAFNTAKSWLNIAFSKSHEFLSESMSPLLAFINSGIDVVMAWLSKADVEQWDLTELTCCLSKDGEVIDPLDILFEERRCNHVMWPMRTTLAAAYKMGEVFQGQGLLHPYVKRMIPPSMTVIEMMQPDRNPLRGATLVETNYDTLEPLIVIIESHSLLVNNEISSAMKSKTPGFERAKFDAVGAFIMTRDLPLMVDAVVDLMKPRGLLLRNGKLYKPEVRSKTVNCDQKGFLYYSPVKESMHSFEMGKVKPYNPKLVSVDDSYIEPSKLTNYHILENKGVRAIQAGTHSIKVQSSELQDNNLRLLHERHKQIVGIHWGEKKHKNHGFDFYADLVASGIHEECYVCTDIMESFVDRILHVMSDPAVQEYLKEACYYCRVGAPISFARFDEPITDPSNNVNSNNDFDVIEDNDVASKPGETQSELTEEEMKIPKSVTDPVGECAAIWGITHENASALVGLNSTVIENKVLCHTFEPVWNPFKTWKLSKMIKTMEKLDERTYAKKGKALGKEYVTTIKLINTHAIDKSAFLMEEGVSGLTCIWVPLGHKIGYKMFANRDMPAYAKPLLNFTITMGGSTLDMMTEFMSAFYKGIKKMVKFVQLNIEFMLADKVENGGYIRETRYVTIAQEIKNQPLLNTAINKSHDVLRTNRTLIMKHTSPTSHATAYCKVDLFMSTLSYEIRVKGGDYEERYHPFSCAKPQKITRMTDEDFRLFQKYGMTEQTTGGGILDVYFEKYLRMLKSEGDTKSNDEHMFKLIRSNKLYSALKHETSGQQIRHVIGKRPTPEFNFYENKNFTKGRFVCICIPSGGGKTTLMNKYPNLFIDIDDFMNAQDFAEIENLLFEKGWDMVNRRYNERAKTVLMTDDSIKGKILLCHGPEQIENLCSSVHIFNHNWIGEKLFSESNVKALKQSTKERKSGINRSPGTQYYYYDVMDHEMQESLAIKIWTEEHKDSGLNRAFPHLDRTIYRDTFENFFIDTDHLDLDKRVLPKEGGLTSREYFNKFPKWEQYMVIDREPQINRPVMGKQTGQLFNAITSRLYGIEKLRKNNFSNIEYDKMFRQFTHKDHDKMVEEFKASPISIDEHDVLSWLEMKGHKEHYVENMYHYVLNKAENFRSSVAKAHLKQENLMKEEVHHLASQLARVIVWHEQQVSMVMCPIINRAKERFKLLLDKTKITYSDGLDVYGINKVLRKIGYCKNLYELDLSKQDRQTDKQILNYENYLLRELGVPDCIVNYLAEGQEQYHIKTQNKIRGWRPPMRWTGGEMTALGNEVRNILLLGDINTHKQIKHVLTLGDDSLIFTDDEFEEDQIRRIASDNHNVRVTYSHRHEQGIFLQMIVGWCGDRYIICANPLRLLERIRIFRGEKVDDNYMARTCSYLQLLGPGLDAVRICHKLQLPIPNEQGTTESQRAHVQMSYLECSDHDLSLTMSDLYHAMLKPKFIPVRHLVWADRPNYFGWHGLDRTSALEEKIYKLNDQADIMQRNKEKWVGIEQTRRVWADEI</sequence>
<evidence type="ECO:0000256" key="2">
    <source>
        <dbReference type="ARBA" id="ARBA00022679"/>
    </source>
</evidence>
<dbReference type="GO" id="GO:0003724">
    <property type="term" value="F:RNA helicase activity"/>
    <property type="evidence" value="ECO:0007669"/>
    <property type="project" value="UniProtKB-EC"/>
</dbReference>
<dbReference type="Pfam" id="PF01660">
    <property type="entry name" value="Vmethyltransf"/>
    <property type="match status" value="1"/>
</dbReference>
<dbReference type="SUPFAM" id="SSF56672">
    <property type="entry name" value="DNA/RNA polymerases"/>
    <property type="match status" value="1"/>
</dbReference>
<evidence type="ECO:0000256" key="9">
    <source>
        <dbReference type="SAM" id="MobiDB-lite"/>
    </source>
</evidence>